<organism evidence="4">
    <name type="scientific">Echinostoma caproni</name>
    <dbReference type="NCBI Taxonomy" id="27848"/>
    <lineage>
        <taxon>Eukaryota</taxon>
        <taxon>Metazoa</taxon>
        <taxon>Spiralia</taxon>
        <taxon>Lophotrochozoa</taxon>
        <taxon>Platyhelminthes</taxon>
        <taxon>Trematoda</taxon>
        <taxon>Digenea</taxon>
        <taxon>Plagiorchiida</taxon>
        <taxon>Echinostomata</taxon>
        <taxon>Echinostomatoidea</taxon>
        <taxon>Echinostomatidae</taxon>
        <taxon>Echinostoma</taxon>
    </lineage>
</organism>
<evidence type="ECO:0000313" key="4">
    <source>
        <dbReference type="WBParaSite" id="ECPE_0001802801-mRNA-1"/>
    </source>
</evidence>
<accession>A0A183BFJ7</accession>
<dbReference type="GO" id="GO:0006508">
    <property type="term" value="P:proteolysis"/>
    <property type="evidence" value="ECO:0007669"/>
    <property type="project" value="InterPro"/>
</dbReference>
<dbReference type="AlphaFoldDB" id="A0A183BFJ7"/>
<evidence type="ECO:0000313" key="2">
    <source>
        <dbReference type="EMBL" id="VDP95371.1"/>
    </source>
</evidence>
<dbReference type="GO" id="GO:0004222">
    <property type="term" value="F:metalloendopeptidase activity"/>
    <property type="evidence" value="ECO:0007669"/>
    <property type="project" value="InterPro"/>
</dbReference>
<name>A0A183BFJ7_9TREM</name>
<dbReference type="OrthoDB" id="5951731at2759"/>
<dbReference type="InterPro" id="IPR024079">
    <property type="entry name" value="MetalloPept_cat_dom_sf"/>
</dbReference>
<dbReference type="Pfam" id="PF01421">
    <property type="entry name" value="Reprolysin"/>
    <property type="match status" value="1"/>
</dbReference>
<gene>
    <name evidence="2" type="ORF">ECPE_LOCUS17982</name>
</gene>
<dbReference type="SUPFAM" id="SSF55486">
    <property type="entry name" value="Metalloproteases ('zincins'), catalytic domain"/>
    <property type="match status" value="1"/>
</dbReference>
<evidence type="ECO:0000259" key="1">
    <source>
        <dbReference type="Pfam" id="PF01421"/>
    </source>
</evidence>
<reference evidence="2 3" key="2">
    <citation type="submission" date="2018-11" db="EMBL/GenBank/DDBJ databases">
        <authorList>
            <consortium name="Pathogen Informatics"/>
        </authorList>
    </citation>
    <scope>NUCLEOTIDE SEQUENCE [LARGE SCALE GENOMIC DNA]</scope>
    <source>
        <strain evidence="2 3">Egypt</strain>
    </source>
</reference>
<reference evidence="4" key="1">
    <citation type="submission" date="2016-06" db="UniProtKB">
        <authorList>
            <consortium name="WormBaseParasite"/>
        </authorList>
    </citation>
    <scope>IDENTIFICATION</scope>
</reference>
<dbReference type="Proteomes" id="UP000272942">
    <property type="component" value="Unassembled WGS sequence"/>
</dbReference>
<dbReference type="WBParaSite" id="ECPE_0001802801-mRNA-1">
    <property type="protein sequence ID" value="ECPE_0001802801-mRNA-1"/>
    <property type="gene ID" value="ECPE_0001802801"/>
</dbReference>
<evidence type="ECO:0000313" key="3">
    <source>
        <dbReference type="Proteomes" id="UP000272942"/>
    </source>
</evidence>
<dbReference type="Gene3D" id="3.40.390.10">
    <property type="entry name" value="Collagenase (Catalytic Domain)"/>
    <property type="match status" value="1"/>
</dbReference>
<dbReference type="InterPro" id="IPR001590">
    <property type="entry name" value="Peptidase_M12B"/>
</dbReference>
<feature type="domain" description="Peptidase M12B" evidence="1">
    <location>
        <begin position="15"/>
        <end position="63"/>
    </location>
</feature>
<dbReference type="EMBL" id="UZAN01073412">
    <property type="protein sequence ID" value="VDP95371.1"/>
    <property type="molecule type" value="Genomic_DNA"/>
</dbReference>
<sequence>MKKVGEQQYTVRMTVILDNNLSFQGLPIELRLVRSEIWNMEDHIRLNTSIKTTLNNFAVYTTSRTRLVAPTRPFTPSNTSVSESRRQHRAWVSQASFPPCTLNEILQVKSQMPQFASHGP</sequence>
<protein>
    <submittedName>
        <fullName evidence="4">Peptidase M12B domain-containing protein</fullName>
    </submittedName>
</protein>
<proteinExistence type="predicted"/>
<keyword evidence="3" id="KW-1185">Reference proteome</keyword>